<dbReference type="SUPFAM" id="SSF81923">
    <property type="entry name" value="Double Clp-N motif"/>
    <property type="match status" value="1"/>
</dbReference>
<dbReference type="FunFam" id="3.40.50.300:FF:000010">
    <property type="entry name" value="Chaperone clpB 1, putative"/>
    <property type="match status" value="1"/>
</dbReference>
<dbReference type="InterPro" id="IPR028299">
    <property type="entry name" value="ClpA/B_CS2"/>
</dbReference>
<dbReference type="InterPro" id="IPR050130">
    <property type="entry name" value="ClpA_ClpB"/>
</dbReference>
<dbReference type="SMART" id="SM00382">
    <property type="entry name" value="AAA"/>
    <property type="match status" value="2"/>
</dbReference>
<dbReference type="GO" id="GO:0070370">
    <property type="term" value="P:cellular heat acclimation"/>
    <property type="evidence" value="ECO:0007669"/>
    <property type="project" value="TreeGrafter"/>
</dbReference>
<dbReference type="FunFam" id="3.40.50.300:FF:000120">
    <property type="entry name" value="ATP-dependent chaperone ClpB"/>
    <property type="match status" value="1"/>
</dbReference>
<dbReference type="GO" id="GO:0051082">
    <property type="term" value="F:unfolded protein binding"/>
    <property type="evidence" value="ECO:0007669"/>
    <property type="project" value="TreeGrafter"/>
</dbReference>
<accession>A0AAD5U573</accession>
<dbReference type="AlphaFoldDB" id="A0AAD5U573"/>
<proteinExistence type="inferred from homology"/>
<dbReference type="SMART" id="SM01086">
    <property type="entry name" value="ClpB_D2-small"/>
    <property type="match status" value="1"/>
</dbReference>
<feature type="coiled-coil region" evidence="8">
    <location>
        <begin position="450"/>
        <end position="504"/>
    </location>
</feature>
<dbReference type="Pfam" id="PF07724">
    <property type="entry name" value="AAA_2"/>
    <property type="match status" value="1"/>
</dbReference>
<feature type="coiled-coil region" evidence="8">
    <location>
        <begin position="390"/>
        <end position="417"/>
    </location>
</feature>
<dbReference type="PROSITE" id="PS00871">
    <property type="entry name" value="CLPAB_2"/>
    <property type="match status" value="1"/>
</dbReference>
<evidence type="ECO:0000256" key="1">
    <source>
        <dbReference type="ARBA" id="ARBA00008675"/>
    </source>
</evidence>
<dbReference type="PANTHER" id="PTHR11638">
    <property type="entry name" value="ATP-DEPENDENT CLP PROTEASE"/>
    <property type="match status" value="1"/>
</dbReference>
<evidence type="ECO:0000256" key="5">
    <source>
        <dbReference type="ARBA" id="ARBA00023186"/>
    </source>
</evidence>
<evidence type="ECO:0000256" key="2">
    <source>
        <dbReference type="ARBA" id="ARBA00022737"/>
    </source>
</evidence>
<dbReference type="InterPro" id="IPR003959">
    <property type="entry name" value="ATPase_AAA_core"/>
</dbReference>
<sequence>MAIDQNNWTDKTTETIQQALDIAREFSHLQLHPLHIVDSLFQQKDQLLKNILSKSGVDPVIVERKAKSNLLKLPSQQPPPEQAELSQKTLKLFNKADEIRKTQRDSHLAVDHIILALLEDADVSKIFTECGVNKKAVTSAVTSIRVLDLASQGKLDPVIGRDEEIRRVIQILCRRTKNNPVLIGEPGVGKTAIAEGLAQRIMRKDVPHSLQCKLFSLDMGALVAGAKYKGEFEERLKAVLKEVTDSAGGVILFVDEVHLVLGAGKSSDGAMDAANLLKPALARGELRLIGATTLQEYQKYMEKDAAFERRFQQVQVQEPSVESTISILRGLKEKYETHHGVKVLDSALVTAAVMANRYITNRFLPDKAIDLIDEACANTRVQLDSQPEIIDKLERQYLQLEIEALALEKEKDKQSSERLGKVKVEMAKIKEDLKPLKLAYEKEKGRLDEVRELTQRLDALKNKMADAERRRDLALAADLKYGAIPDLQKRIDLLEQKMKLEKEDADQDPNDKKLLSETVTSDQIIEIVSRWTKIPVQKLSKTQTERLLNLSKVLHERVIGQDEAVNSVSEAVLRNRAGFSNQNQPIGSFLFLGPTGVGKSELAKTLAAELFDDEKFIIRMDMSEYMESHSVARMIGSPPGYIGHDEGGQLTEEVRRRPYSVVLFDEVEKAHPQVLNILLQILDDGRLTDGKGRVVDFTNTVVIMTSNVGSQYLTQLSNSPPMKRSFEEVNETLTESQKHLVMEETRRTFKPELLNRITDIVIFQPLSKTQLKEIVLIQILQISERLSKSQLLSQGKTIRLTVTEKGKEVILEKSYNHLYGARPIKRWLEKNIVTGLSRMVLKGEFGEKTLVEIDAFSGKKGESELDSTGLTFKVKSQL</sequence>
<dbReference type="GO" id="GO:0016887">
    <property type="term" value="F:ATP hydrolysis activity"/>
    <property type="evidence" value="ECO:0007669"/>
    <property type="project" value="InterPro"/>
</dbReference>
<dbReference type="InterPro" id="IPR036628">
    <property type="entry name" value="Clp_N_dom_sf"/>
</dbReference>
<protein>
    <recommendedName>
        <fullName evidence="9">Clp R domain-containing protein</fullName>
    </recommendedName>
</protein>
<keyword evidence="3 7" id="KW-0547">Nucleotide-binding</keyword>
<dbReference type="PRINTS" id="PR00300">
    <property type="entry name" value="CLPPROTEASEA"/>
</dbReference>
<comment type="similarity">
    <text evidence="1 7">Belongs to the ClpA/ClpB family.</text>
</comment>
<dbReference type="GO" id="GO:0051087">
    <property type="term" value="F:protein-folding chaperone binding"/>
    <property type="evidence" value="ECO:0007669"/>
    <property type="project" value="TreeGrafter"/>
</dbReference>
<keyword evidence="5 7" id="KW-0143">Chaperone</keyword>
<keyword evidence="4 7" id="KW-0067">ATP-binding</keyword>
<evidence type="ECO:0000313" key="11">
    <source>
        <dbReference type="Proteomes" id="UP001211065"/>
    </source>
</evidence>
<dbReference type="GO" id="GO:0005829">
    <property type="term" value="C:cytosol"/>
    <property type="evidence" value="ECO:0007669"/>
    <property type="project" value="TreeGrafter"/>
</dbReference>
<dbReference type="InterPro" id="IPR018368">
    <property type="entry name" value="ClpA/B_CS1"/>
</dbReference>
<dbReference type="GO" id="GO:0042026">
    <property type="term" value="P:protein refolding"/>
    <property type="evidence" value="ECO:0007669"/>
    <property type="project" value="TreeGrafter"/>
</dbReference>
<dbReference type="Pfam" id="PF10431">
    <property type="entry name" value="ClpB_D2-small"/>
    <property type="match status" value="1"/>
</dbReference>
<dbReference type="Pfam" id="PF02861">
    <property type="entry name" value="Clp_N"/>
    <property type="match status" value="1"/>
</dbReference>
<dbReference type="Gene3D" id="3.40.50.300">
    <property type="entry name" value="P-loop containing nucleotide triphosphate hydrolases"/>
    <property type="match status" value="3"/>
</dbReference>
<dbReference type="InterPro" id="IPR027417">
    <property type="entry name" value="P-loop_NTPase"/>
</dbReference>
<dbReference type="Gene3D" id="1.10.8.60">
    <property type="match status" value="1"/>
</dbReference>
<evidence type="ECO:0000259" key="9">
    <source>
        <dbReference type="PROSITE" id="PS51903"/>
    </source>
</evidence>
<dbReference type="CDD" id="cd19499">
    <property type="entry name" value="RecA-like_ClpB_Hsp104-like"/>
    <property type="match status" value="1"/>
</dbReference>
<dbReference type="CDD" id="cd00009">
    <property type="entry name" value="AAA"/>
    <property type="match status" value="1"/>
</dbReference>
<evidence type="ECO:0000256" key="4">
    <source>
        <dbReference type="ARBA" id="ARBA00022840"/>
    </source>
</evidence>
<reference evidence="10" key="1">
    <citation type="submission" date="2020-05" db="EMBL/GenBank/DDBJ databases">
        <title>Phylogenomic resolution of chytrid fungi.</title>
        <authorList>
            <person name="Stajich J.E."/>
            <person name="Amses K."/>
            <person name="Simmons R."/>
            <person name="Seto K."/>
            <person name="Myers J."/>
            <person name="Bonds A."/>
            <person name="Quandt C.A."/>
            <person name="Barry K."/>
            <person name="Liu P."/>
            <person name="Grigoriev I."/>
            <person name="Longcore J.E."/>
            <person name="James T.Y."/>
        </authorList>
    </citation>
    <scope>NUCLEOTIDE SEQUENCE</scope>
    <source>
        <strain evidence="10">JEL0476</strain>
    </source>
</reference>
<dbReference type="Pfam" id="PF17871">
    <property type="entry name" value="AAA_lid_9"/>
    <property type="match status" value="1"/>
</dbReference>
<feature type="domain" description="Clp R" evidence="9">
    <location>
        <begin position="3"/>
        <end position="147"/>
    </location>
</feature>
<dbReference type="InterPro" id="IPR001270">
    <property type="entry name" value="ClpA/B"/>
</dbReference>
<dbReference type="InterPro" id="IPR004176">
    <property type="entry name" value="Clp_R_N"/>
</dbReference>
<dbReference type="PROSITE" id="PS51903">
    <property type="entry name" value="CLP_R"/>
    <property type="match status" value="1"/>
</dbReference>
<dbReference type="PANTHER" id="PTHR11638:SF18">
    <property type="entry name" value="HEAT SHOCK PROTEIN 104"/>
    <property type="match status" value="1"/>
</dbReference>
<dbReference type="InterPro" id="IPR019489">
    <property type="entry name" value="Clp_ATPase_C"/>
</dbReference>
<dbReference type="GO" id="GO:0043335">
    <property type="term" value="P:protein unfolding"/>
    <property type="evidence" value="ECO:0007669"/>
    <property type="project" value="TreeGrafter"/>
</dbReference>
<dbReference type="Proteomes" id="UP001211065">
    <property type="component" value="Unassembled WGS sequence"/>
</dbReference>
<evidence type="ECO:0000313" key="10">
    <source>
        <dbReference type="EMBL" id="KAJ3224914.1"/>
    </source>
</evidence>
<dbReference type="SUPFAM" id="SSF52540">
    <property type="entry name" value="P-loop containing nucleoside triphosphate hydrolases"/>
    <property type="match status" value="2"/>
</dbReference>
<dbReference type="FunFam" id="3.40.50.300:FF:000025">
    <property type="entry name" value="ATP-dependent Clp protease subunit"/>
    <property type="match status" value="1"/>
</dbReference>
<keyword evidence="8" id="KW-0175">Coiled coil</keyword>
<evidence type="ECO:0000256" key="3">
    <source>
        <dbReference type="ARBA" id="ARBA00022741"/>
    </source>
</evidence>
<evidence type="ECO:0000256" key="6">
    <source>
        <dbReference type="PROSITE-ProRule" id="PRU01251"/>
    </source>
</evidence>
<keyword evidence="2 6" id="KW-0677">Repeat</keyword>
<name>A0AAD5U573_9FUNG</name>
<keyword evidence="11" id="KW-1185">Reference proteome</keyword>
<dbReference type="PROSITE" id="PS00870">
    <property type="entry name" value="CLPAB_1"/>
    <property type="match status" value="1"/>
</dbReference>
<gene>
    <name evidence="10" type="ORF">HK099_007634</name>
</gene>
<dbReference type="InterPro" id="IPR041546">
    <property type="entry name" value="ClpA/ClpB_AAA_lid"/>
</dbReference>
<evidence type="ECO:0000256" key="8">
    <source>
        <dbReference type="SAM" id="Coils"/>
    </source>
</evidence>
<comment type="caution">
    <text evidence="10">The sequence shown here is derived from an EMBL/GenBank/DDBJ whole genome shotgun (WGS) entry which is preliminary data.</text>
</comment>
<dbReference type="InterPro" id="IPR003593">
    <property type="entry name" value="AAA+_ATPase"/>
</dbReference>
<dbReference type="EMBL" id="JADGJW010000076">
    <property type="protein sequence ID" value="KAJ3224914.1"/>
    <property type="molecule type" value="Genomic_DNA"/>
</dbReference>
<dbReference type="Gene3D" id="1.10.1780.10">
    <property type="entry name" value="Clp, N-terminal domain"/>
    <property type="match status" value="1"/>
</dbReference>
<dbReference type="GO" id="GO:0005524">
    <property type="term" value="F:ATP binding"/>
    <property type="evidence" value="ECO:0007669"/>
    <property type="project" value="UniProtKB-KW"/>
</dbReference>
<dbReference type="Pfam" id="PF00004">
    <property type="entry name" value="AAA"/>
    <property type="match status" value="1"/>
</dbReference>
<organism evidence="10 11">
    <name type="scientific">Clydaea vesicula</name>
    <dbReference type="NCBI Taxonomy" id="447962"/>
    <lineage>
        <taxon>Eukaryota</taxon>
        <taxon>Fungi</taxon>
        <taxon>Fungi incertae sedis</taxon>
        <taxon>Chytridiomycota</taxon>
        <taxon>Chytridiomycota incertae sedis</taxon>
        <taxon>Chytridiomycetes</taxon>
        <taxon>Lobulomycetales</taxon>
        <taxon>Lobulomycetaceae</taxon>
        <taxon>Clydaea</taxon>
    </lineage>
</organism>
<evidence type="ECO:0000256" key="7">
    <source>
        <dbReference type="RuleBase" id="RU004432"/>
    </source>
</evidence>